<reference evidence="3 4" key="1">
    <citation type="submission" date="2016-08" db="EMBL/GenBank/DDBJ databases">
        <title>Genomes of anaerobic fungi encode conserved fungal cellulosomes for biomass hydrolysis.</title>
        <authorList>
            <consortium name="DOE Joint Genome Institute"/>
            <person name="Haitjema C.H."/>
            <person name="Gilmore S.P."/>
            <person name="Henske J.K."/>
            <person name="Solomon K.V."/>
            <person name="De Groot R."/>
            <person name="Kuo A."/>
            <person name="Mondo S.J."/>
            <person name="Salamov A.A."/>
            <person name="Labutti K."/>
            <person name="Zhao Z."/>
            <person name="Chiniquy J."/>
            <person name="Barry K."/>
            <person name="Brewer H.M."/>
            <person name="Purvine S.O."/>
            <person name="Wright A.T."/>
            <person name="Boxma B."/>
            <person name="Van Alen T."/>
            <person name="Hackstein J.H."/>
            <person name="Baker S.E."/>
            <person name="Grigoriev I.V."/>
            <person name="O'Malley M.A."/>
        </authorList>
    </citation>
    <scope>NUCLEOTIDE SEQUENCE [LARGE SCALE GENOMIC DNA]</scope>
    <source>
        <strain evidence="4">finn</strain>
    </source>
</reference>
<evidence type="ECO:0000256" key="2">
    <source>
        <dbReference type="SAM" id="Phobius"/>
    </source>
</evidence>
<dbReference type="OrthoDB" id="2160285at2759"/>
<feature type="transmembrane region" description="Helical" evidence="2">
    <location>
        <begin position="288"/>
        <end position="313"/>
    </location>
</feature>
<feature type="compositionally biased region" description="Low complexity" evidence="1">
    <location>
        <begin position="73"/>
        <end position="95"/>
    </location>
</feature>
<feature type="compositionally biased region" description="Low complexity" evidence="1">
    <location>
        <begin position="48"/>
        <end position="57"/>
    </location>
</feature>
<dbReference type="Proteomes" id="UP000193719">
    <property type="component" value="Unassembled WGS sequence"/>
</dbReference>
<accession>A0A1Y1VLJ8</accession>
<keyword evidence="4" id="KW-1185">Reference proteome</keyword>
<feature type="compositionally biased region" description="Basic and acidic residues" evidence="1">
    <location>
        <begin position="103"/>
        <end position="113"/>
    </location>
</feature>
<feature type="compositionally biased region" description="Basic and acidic residues" evidence="1">
    <location>
        <begin position="1"/>
        <end position="14"/>
    </location>
</feature>
<feature type="region of interest" description="Disordered" evidence="1">
    <location>
        <begin position="72"/>
        <end position="129"/>
    </location>
</feature>
<sequence length="631" mass="73295">MSSNEKIKNKKENDIPSNINNNNNINDINDIAFNKSKKRNQYIRRRYNNNNNNNNNDNKNDKSKKQFHKKYNNRNNYNNKKNSNNTINNNNNNNNVSPKQKKVFKEKNNKELDSSEINNNRNLDSKDSMKESVNNACTILLDNTTSTVKKTSSSDNSDLGKLEFQKNLIEALIANMDKLYKKDSGSFVYNNFNINIINNQTNEITNTETNNEVVTITENKQINNTTKTNNVKIEENINNSFTTINNYNTNYNVFNNPFFDYISHILNKGCVNKYQSIRILSKISKCSYITFCLSVNFCVNFLVKTFIITKWVFMQFKDFDKIFKGMIYFIIFVVISTYVYRNEYCWNFVKKFVKTLFHKDTTPIPEDFSKINEKIQSTFSAKEFIKILLRNSTKFISSLYNETEQIIIKQSMDIYNYASRMMNSTSPVIKNTTYQMFSAFNSTIVGSIPFIQKSSDKIQSSFNSIFSTIKKNEKVNNMAHSLKDTVLNTTPKIVSTGNEVYQSVNNFVNSKILNNPNINNFVNKIKNDENINNIVNKVRSDENINNVINKIKNDRNVNNFINKMKNILNNPSSIPKNTEITENIKAIKNVKEMSDNIMETSSIVHNDKNKAMKEYINETAKNIIKNILNKK</sequence>
<organism evidence="3 4">
    <name type="scientific">Piromyces finnis</name>
    <dbReference type="NCBI Taxonomy" id="1754191"/>
    <lineage>
        <taxon>Eukaryota</taxon>
        <taxon>Fungi</taxon>
        <taxon>Fungi incertae sedis</taxon>
        <taxon>Chytridiomycota</taxon>
        <taxon>Chytridiomycota incertae sedis</taxon>
        <taxon>Neocallimastigomycetes</taxon>
        <taxon>Neocallimastigales</taxon>
        <taxon>Neocallimastigaceae</taxon>
        <taxon>Piromyces</taxon>
    </lineage>
</organism>
<protein>
    <submittedName>
        <fullName evidence="3">Uncharacterized protein</fullName>
    </submittedName>
</protein>
<feature type="transmembrane region" description="Helical" evidence="2">
    <location>
        <begin position="325"/>
        <end position="341"/>
    </location>
</feature>
<evidence type="ECO:0000256" key="1">
    <source>
        <dbReference type="SAM" id="MobiDB-lite"/>
    </source>
</evidence>
<keyword evidence="2" id="KW-0472">Membrane</keyword>
<feature type="compositionally biased region" description="Low complexity" evidence="1">
    <location>
        <begin position="15"/>
        <end position="31"/>
    </location>
</feature>
<evidence type="ECO:0000313" key="4">
    <source>
        <dbReference type="Proteomes" id="UP000193719"/>
    </source>
</evidence>
<evidence type="ECO:0000313" key="3">
    <source>
        <dbReference type="EMBL" id="ORX59163.1"/>
    </source>
</evidence>
<keyword evidence="2" id="KW-1133">Transmembrane helix</keyword>
<comment type="caution">
    <text evidence="3">The sequence shown here is derived from an EMBL/GenBank/DDBJ whole genome shotgun (WGS) entry which is preliminary data.</text>
</comment>
<dbReference type="AlphaFoldDB" id="A0A1Y1VLJ8"/>
<reference evidence="3 4" key="2">
    <citation type="submission" date="2016-08" db="EMBL/GenBank/DDBJ databases">
        <title>Pervasive Adenine N6-methylation of Active Genes in Fungi.</title>
        <authorList>
            <consortium name="DOE Joint Genome Institute"/>
            <person name="Mondo S.J."/>
            <person name="Dannebaum R.O."/>
            <person name="Kuo R.C."/>
            <person name="Labutti K."/>
            <person name="Haridas S."/>
            <person name="Kuo A."/>
            <person name="Salamov A."/>
            <person name="Ahrendt S.R."/>
            <person name="Lipzen A."/>
            <person name="Sullivan W."/>
            <person name="Andreopoulos W.B."/>
            <person name="Clum A."/>
            <person name="Lindquist E."/>
            <person name="Daum C."/>
            <person name="Ramamoorthy G.K."/>
            <person name="Gryganskyi A."/>
            <person name="Culley D."/>
            <person name="Magnuson J.K."/>
            <person name="James T.Y."/>
            <person name="O'Malley M.A."/>
            <person name="Stajich J.E."/>
            <person name="Spatafora J.W."/>
            <person name="Visel A."/>
            <person name="Grigoriev I.V."/>
        </authorList>
    </citation>
    <scope>NUCLEOTIDE SEQUENCE [LARGE SCALE GENOMIC DNA]</scope>
    <source>
        <strain evidence="4">finn</strain>
    </source>
</reference>
<gene>
    <name evidence="3" type="ORF">BCR36DRAFT_408687</name>
</gene>
<feature type="region of interest" description="Disordered" evidence="1">
    <location>
        <begin position="46"/>
        <end position="65"/>
    </location>
</feature>
<name>A0A1Y1VLJ8_9FUNG</name>
<proteinExistence type="predicted"/>
<keyword evidence="2" id="KW-0812">Transmembrane</keyword>
<dbReference type="EMBL" id="MCFH01000003">
    <property type="protein sequence ID" value="ORX59163.1"/>
    <property type="molecule type" value="Genomic_DNA"/>
</dbReference>
<feature type="region of interest" description="Disordered" evidence="1">
    <location>
        <begin position="1"/>
        <end position="33"/>
    </location>
</feature>